<reference evidence="2" key="2">
    <citation type="submission" date="2017-06" db="EMBL/GenBank/DDBJ databases">
        <title>WGS assembly of Brachypodium distachyon.</title>
        <authorList>
            <consortium name="The International Brachypodium Initiative"/>
            <person name="Lucas S."/>
            <person name="Harmon-Smith M."/>
            <person name="Lail K."/>
            <person name="Tice H."/>
            <person name="Grimwood J."/>
            <person name="Bruce D."/>
            <person name="Barry K."/>
            <person name="Shu S."/>
            <person name="Lindquist E."/>
            <person name="Wang M."/>
            <person name="Pitluck S."/>
            <person name="Vogel J.P."/>
            <person name="Garvin D.F."/>
            <person name="Mockler T.C."/>
            <person name="Schmutz J."/>
            <person name="Rokhsar D."/>
            <person name="Bevan M.W."/>
        </authorList>
    </citation>
    <scope>NUCLEOTIDE SEQUENCE</scope>
    <source>
        <strain evidence="2">Bd21</strain>
    </source>
</reference>
<sequence>ESDLFHARPHVHNALRHYNFNNPGAEFDPVKPLMAVHVGFRDEIWFHVNFLARRRDAPPDSPVQHFFSELHYDHFDKPFVETCTILVARTVADAISAMQLSIFVHTNIGTHITCAFCKGNYRILHPNNEEFVCGKKHQKKDSELNRIDPHLHGAVEPWWGIQFGL</sequence>
<gene>
    <name evidence="2" type="ORF">BRADI_3g37507v3</name>
</gene>
<accession>A0A2K2D1R5</accession>
<feature type="domain" description="DUF3615" evidence="1">
    <location>
        <begin position="12"/>
        <end position="126"/>
    </location>
</feature>
<dbReference type="PANTHER" id="PTHR34710:SF16">
    <property type="entry name" value="IBR DOMAIN-CONTAINING PROTEIN"/>
    <property type="match status" value="1"/>
</dbReference>
<proteinExistence type="predicted"/>
<dbReference type="AlphaFoldDB" id="A0A2K2D1R5"/>
<dbReference type="Pfam" id="PF12274">
    <property type="entry name" value="DUF3615"/>
    <property type="match status" value="1"/>
</dbReference>
<protein>
    <recommendedName>
        <fullName evidence="1">DUF3615 domain-containing protein</fullName>
    </recommendedName>
</protein>
<reference evidence="2 3" key="1">
    <citation type="journal article" date="2010" name="Nature">
        <title>Genome sequencing and analysis of the model grass Brachypodium distachyon.</title>
        <authorList>
            <consortium name="International Brachypodium Initiative"/>
        </authorList>
    </citation>
    <scope>NUCLEOTIDE SEQUENCE [LARGE SCALE GENOMIC DNA]</scope>
    <source>
        <strain evidence="2 3">Bd21</strain>
    </source>
</reference>
<organism evidence="2">
    <name type="scientific">Brachypodium distachyon</name>
    <name type="common">Purple false brome</name>
    <name type="synonym">Trachynia distachya</name>
    <dbReference type="NCBI Taxonomy" id="15368"/>
    <lineage>
        <taxon>Eukaryota</taxon>
        <taxon>Viridiplantae</taxon>
        <taxon>Streptophyta</taxon>
        <taxon>Embryophyta</taxon>
        <taxon>Tracheophyta</taxon>
        <taxon>Spermatophyta</taxon>
        <taxon>Magnoliopsida</taxon>
        <taxon>Liliopsida</taxon>
        <taxon>Poales</taxon>
        <taxon>Poaceae</taxon>
        <taxon>BOP clade</taxon>
        <taxon>Pooideae</taxon>
        <taxon>Stipodae</taxon>
        <taxon>Brachypodieae</taxon>
        <taxon>Brachypodium</taxon>
    </lineage>
</organism>
<dbReference type="InParanoid" id="A0A2K2D1R5"/>
<dbReference type="InterPro" id="IPR022059">
    <property type="entry name" value="DUF3615"/>
</dbReference>
<evidence type="ECO:0000313" key="2">
    <source>
        <dbReference type="EMBL" id="PNT68232.1"/>
    </source>
</evidence>
<name>A0A2K2D1R5_BRADI</name>
<dbReference type="EMBL" id="CM000882">
    <property type="protein sequence ID" value="PNT68232.1"/>
    <property type="molecule type" value="Genomic_DNA"/>
</dbReference>
<keyword evidence="4" id="KW-1185">Reference proteome</keyword>
<dbReference type="Gramene" id="PNT68232">
    <property type="protein sequence ID" value="PNT68232"/>
    <property type="gene ID" value="BRADI_3g37507v3"/>
</dbReference>
<feature type="non-terminal residue" evidence="2">
    <location>
        <position position="165"/>
    </location>
</feature>
<evidence type="ECO:0000313" key="3">
    <source>
        <dbReference type="EnsemblPlants" id="PNT68232"/>
    </source>
</evidence>
<dbReference type="OrthoDB" id="693786at2759"/>
<evidence type="ECO:0000259" key="1">
    <source>
        <dbReference type="Pfam" id="PF12274"/>
    </source>
</evidence>
<dbReference type="PANTHER" id="PTHR34710">
    <property type="entry name" value="OS03G0834100 PROTEIN"/>
    <property type="match status" value="1"/>
</dbReference>
<evidence type="ECO:0000313" key="4">
    <source>
        <dbReference type="Proteomes" id="UP000008810"/>
    </source>
</evidence>
<dbReference type="EnsemblPlants" id="PNT68232">
    <property type="protein sequence ID" value="PNT68232"/>
    <property type="gene ID" value="BRADI_3g37507v3"/>
</dbReference>
<feature type="non-terminal residue" evidence="2">
    <location>
        <position position="1"/>
    </location>
</feature>
<reference evidence="3" key="3">
    <citation type="submission" date="2018-08" db="UniProtKB">
        <authorList>
            <consortium name="EnsemblPlants"/>
        </authorList>
    </citation>
    <scope>IDENTIFICATION</scope>
    <source>
        <strain evidence="3">cv. Bd21</strain>
    </source>
</reference>
<dbReference type="Proteomes" id="UP000008810">
    <property type="component" value="Chromosome 3"/>
</dbReference>